<dbReference type="InterPro" id="IPR009057">
    <property type="entry name" value="Homeodomain-like_sf"/>
</dbReference>
<evidence type="ECO:0000256" key="4">
    <source>
        <dbReference type="SAM" id="MobiDB-lite"/>
    </source>
</evidence>
<name>A0A0D0LES5_VARPD</name>
<evidence type="ECO:0000256" key="2">
    <source>
        <dbReference type="ARBA" id="ARBA00023125"/>
    </source>
</evidence>
<reference evidence="6 7" key="1">
    <citation type="submission" date="2014-12" db="EMBL/GenBank/DDBJ databases">
        <title>16Stimator: statistical estimation of ribosomal gene copy numbers from draft genome assemblies.</title>
        <authorList>
            <person name="Perisin M.A."/>
            <person name="Vetter M."/>
            <person name="Gilbert J.A."/>
            <person name="Bergelson J."/>
        </authorList>
    </citation>
    <scope>NUCLEOTIDE SEQUENCE [LARGE SCALE GENOMIC DNA]</scope>
    <source>
        <strain evidence="6 7">MEDvA23</strain>
    </source>
</reference>
<dbReference type="PROSITE" id="PS01124">
    <property type="entry name" value="HTH_ARAC_FAMILY_2"/>
    <property type="match status" value="1"/>
</dbReference>
<dbReference type="InterPro" id="IPR018060">
    <property type="entry name" value="HTH_AraC"/>
</dbReference>
<evidence type="ECO:0000313" key="7">
    <source>
        <dbReference type="Proteomes" id="UP000032067"/>
    </source>
</evidence>
<dbReference type="InterPro" id="IPR018062">
    <property type="entry name" value="HTH_AraC-typ_CS"/>
</dbReference>
<gene>
    <name evidence="6" type="ORF">RT97_01755</name>
</gene>
<dbReference type="InterPro" id="IPR037923">
    <property type="entry name" value="HTH-like"/>
</dbReference>
<dbReference type="GO" id="GO:0003700">
    <property type="term" value="F:DNA-binding transcription factor activity"/>
    <property type="evidence" value="ECO:0007669"/>
    <property type="project" value="InterPro"/>
</dbReference>
<dbReference type="EMBL" id="JXQQ01000006">
    <property type="protein sequence ID" value="KIQ36672.1"/>
    <property type="molecule type" value="Genomic_DNA"/>
</dbReference>
<evidence type="ECO:0000313" key="6">
    <source>
        <dbReference type="EMBL" id="KIQ36672.1"/>
    </source>
</evidence>
<comment type="caution">
    <text evidence="6">The sequence shown here is derived from an EMBL/GenBank/DDBJ whole genome shotgun (WGS) entry which is preliminary data.</text>
</comment>
<dbReference type="AlphaFoldDB" id="A0A0D0LES5"/>
<dbReference type="GO" id="GO:0043565">
    <property type="term" value="F:sequence-specific DNA binding"/>
    <property type="evidence" value="ECO:0007669"/>
    <property type="project" value="InterPro"/>
</dbReference>
<dbReference type="SUPFAM" id="SSF51215">
    <property type="entry name" value="Regulatory protein AraC"/>
    <property type="match status" value="1"/>
</dbReference>
<dbReference type="CDD" id="cd06976">
    <property type="entry name" value="cupin_MtlR-like_N"/>
    <property type="match status" value="1"/>
</dbReference>
<dbReference type="PROSITE" id="PS00041">
    <property type="entry name" value="HTH_ARAC_FAMILY_1"/>
    <property type="match status" value="1"/>
</dbReference>
<dbReference type="Proteomes" id="UP000032067">
    <property type="component" value="Unassembled WGS sequence"/>
</dbReference>
<accession>A0A0D0LES5</accession>
<dbReference type="PANTHER" id="PTHR43280">
    <property type="entry name" value="ARAC-FAMILY TRANSCRIPTIONAL REGULATOR"/>
    <property type="match status" value="1"/>
</dbReference>
<feature type="region of interest" description="Disordered" evidence="4">
    <location>
        <begin position="1"/>
        <end position="20"/>
    </location>
</feature>
<organism evidence="6 7">
    <name type="scientific">Variovorax paradoxus</name>
    <dbReference type="NCBI Taxonomy" id="34073"/>
    <lineage>
        <taxon>Bacteria</taxon>
        <taxon>Pseudomonadati</taxon>
        <taxon>Pseudomonadota</taxon>
        <taxon>Betaproteobacteria</taxon>
        <taxon>Burkholderiales</taxon>
        <taxon>Comamonadaceae</taxon>
        <taxon>Variovorax</taxon>
    </lineage>
</organism>
<feature type="domain" description="HTH araC/xylS-type" evidence="5">
    <location>
        <begin position="209"/>
        <end position="307"/>
    </location>
</feature>
<evidence type="ECO:0000256" key="1">
    <source>
        <dbReference type="ARBA" id="ARBA00023015"/>
    </source>
</evidence>
<protein>
    <submittedName>
        <fullName evidence="6">AraC family transcriptional regulator</fullName>
    </submittedName>
</protein>
<evidence type="ECO:0000259" key="5">
    <source>
        <dbReference type="PROSITE" id="PS01124"/>
    </source>
</evidence>
<dbReference type="Pfam" id="PF12833">
    <property type="entry name" value="HTH_18"/>
    <property type="match status" value="1"/>
</dbReference>
<dbReference type="SMART" id="SM00342">
    <property type="entry name" value="HTH_ARAC"/>
    <property type="match status" value="1"/>
</dbReference>
<keyword evidence="2" id="KW-0238">DNA-binding</keyword>
<keyword evidence="1" id="KW-0805">Transcription regulation</keyword>
<sequence length="320" mass="36232">MLSAQHKVMTSSSHRTPRQLLPELEVERARSPELGYEPSTEVGLVRCLEHGFPTPLARWHCHEEYELHLIVATSGQAFVGDWIGSFEPGHLVLCGPKLPHNWISLDVPPEGVPQRDLVIQFLHDPIFEAAERIPELQEAVRMLERARYGIEFFGMAASAEAHWHRVKEARGLKRFSLFCDFLADMAMCTDYRLLSGMQTDGDHGIEAINDVVTRIANDPSRDLSAADIAAELGMNAGRFSRLFRRATGHSFLSYVNEVRVNKACLLLMQSERYVTSICYEVGFNNVSNFNRRFLEIKGVTPTEFRRQSQLRFEGAGSLEN</sequence>
<dbReference type="SUPFAM" id="SSF46689">
    <property type="entry name" value="Homeodomain-like"/>
    <property type="match status" value="2"/>
</dbReference>
<keyword evidence="3" id="KW-0804">Transcription</keyword>
<proteinExistence type="predicted"/>
<dbReference type="PANTHER" id="PTHR43280:SF27">
    <property type="entry name" value="TRANSCRIPTIONAL REGULATOR MTLR"/>
    <property type="match status" value="1"/>
</dbReference>
<dbReference type="Gene3D" id="1.10.10.60">
    <property type="entry name" value="Homeodomain-like"/>
    <property type="match status" value="2"/>
</dbReference>
<evidence type="ECO:0000256" key="3">
    <source>
        <dbReference type="ARBA" id="ARBA00023163"/>
    </source>
</evidence>